<dbReference type="Gene3D" id="3.30.565.10">
    <property type="entry name" value="Histidine kinase-like ATPase, C-terminal domain"/>
    <property type="match status" value="1"/>
</dbReference>
<dbReference type="EMBL" id="SACN01000002">
    <property type="protein sequence ID" value="RVT90946.1"/>
    <property type="molecule type" value="Genomic_DNA"/>
</dbReference>
<dbReference type="Proteomes" id="UP000282971">
    <property type="component" value="Unassembled WGS sequence"/>
</dbReference>
<evidence type="ECO:0000256" key="1">
    <source>
        <dbReference type="ARBA" id="ARBA00000085"/>
    </source>
</evidence>
<dbReference type="PANTHER" id="PTHR43065">
    <property type="entry name" value="SENSOR HISTIDINE KINASE"/>
    <property type="match status" value="1"/>
</dbReference>
<dbReference type="PROSITE" id="PS50109">
    <property type="entry name" value="HIS_KIN"/>
    <property type="match status" value="1"/>
</dbReference>
<comment type="caution">
    <text evidence="11">The sequence shown here is derived from an EMBL/GenBank/DDBJ whole genome shotgun (WGS) entry which is preliminary data.</text>
</comment>
<evidence type="ECO:0000256" key="7">
    <source>
        <dbReference type="ARBA" id="ARBA00022840"/>
    </source>
</evidence>
<gene>
    <name evidence="11" type="ORF">EOD43_15535</name>
</gene>
<dbReference type="SMART" id="SM00388">
    <property type="entry name" value="HisKA"/>
    <property type="match status" value="1"/>
</dbReference>
<dbReference type="Pfam" id="PF00512">
    <property type="entry name" value="HisKA"/>
    <property type="match status" value="1"/>
</dbReference>
<keyword evidence="6" id="KW-0418">Kinase</keyword>
<evidence type="ECO:0000256" key="5">
    <source>
        <dbReference type="ARBA" id="ARBA00022741"/>
    </source>
</evidence>
<evidence type="ECO:0000256" key="3">
    <source>
        <dbReference type="ARBA" id="ARBA00022553"/>
    </source>
</evidence>
<dbReference type="InterPro" id="IPR003594">
    <property type="entry name" value="HATPase_dom"/>
</dbReference>
<proteinExistence type="predicted"/>
<keyword evidence="4" id="KW-0808">Transferase</keyword>
<dbReference type="EC" id="2.7.13.3" evidence="2"/>
<keyword evidence="9" id="KW-1133">Transmembrane helix</keyword>
<keyword evidence="7" id="KW-0067">ATP-binding</keyword>
<feature type="domain" description="Histidine kinase" evidence="10">
    <location>
        <begin position="282"/>
        <end position="496"/>
    </location>
</feature>
<dbReference type="InterPro" id="IPR036890">
    <property type="entry name" value="HATPase_C_sf"/>
</dbReference>
<organism evidence="11 12">
    <name type="scientific">Sphingomonas crocodyli</name>
    <dbReference type="NCBI Taxonomy" id="1979270"/>
    <lineage>
        <taxon>Bacteria</taxon>
        <taxon>Pseudomonadati</taxon>
        <taxon>Pseudomonadota</taxon>
        <taxon>Alphaproteobacteria</taxon>
        <taxon>Sphingomonadales</taxon>
        <taxon>Sphingomonadaceae</taxon>
        <taxon>Sphingomonas</taxon>
    </lineage>
</organism>
<keyword evidence="9" id="KW-0472">Membrane</keyword>
<dbReference type="SUPFAM" id="SSF55874">
    <property type="entry name" value="ATPase domain of HSP90 chaperone/DNA topoisomerase II/histidine kinase"/>
    <property type="match status" value="1"/>
</dbReference>
<dbReference type="SUPFAM" id="SSF47384">
    <property type="entry name" value="Homodimeric domain of signal transducing histidine kinase"/>
    <property type="match status" value="1"/>
</dbReference>
<dbReference type="RefSeq" id="WP_127744961.1">
    <property type="nucleotide sequence ID" value="NZ_SACN01000002.1"/>
</dbReference>
<name>A0A437M044_9SPHN</name>
<comment type="catalytic activity">
    <reaction evidence="1">
        <text>ATP + protein L-histidine = ADP + protein N-phospho-L-histidine.</text>
        <dbReference type="EC" id="2.7.13.3"/>
    </reaction>
</comment>
<protein>
    <recommendedName>
        <fullName evidence="2">histidine kinase</fullName>
        <ecNumber evidence="2">2.7.13.3</ecNumber>
    </recommendedName>
</protein>
<dbReference type="InterPro" id="IPR005467">
    <property type="entry name" value="His_kinase_dom"/>
</dbReference>
<dbReference type="GO" id="GO:0005524">
    <property type="term" value="F:ATP binding"/>
    <property type="evidence" value="ECO:0007669"/>
    <property type="project" value="UniProtKB-KW"/>
</dbReference>
<dbReference type="CDD" id="cd00082">
    <property type="entry name" value="HisKA"/>
    <property type="match status" value="1"/>
</dbReference>
<feature type="transmembrane region" description="Helical" evidence="9">
    <location>
        <begin position="71"/>
        <end position="89"/>
    </location>
</feature>
<evidence type="ECO:0000256" key="4">
    <source>
        <dbReference type="ARBA" id="ARBA00022679"/>
    </source>
</evidence>
<dbReference type="InterPro" id="IPR036097">
    <property type="entry name" value="HisK_dim/P_sf"/>
</dbReference>
<evidence type="ECO:0000313" key="12">
    <source>
        <dbReference type="Proteomes" id="UP000282971"/>
    </source>
</evidence>
<dbReference type="InterPro" id="IPR004358">
    <property type="entry name" value="Sig_transdc_His_kin-like_C"/>
</dbReference>
<evidence type="ECO:0000256" key="2">
    <source>
        <dbReference type="ARBA" id="ARBA00012438"/>
    </source>
</evidence>
<dbReference type="InterPro" id="IPR003661">
    <property type="entry name" value="HisK_dim/P_dom"/>
</dbReference>
<accession>A0A437M044</accession>
<dbReference type="GO" id="GO:0000155">
    <property type="term" value="F:phosphorelay sensor kinase activity"/>
    <property type="evidence" value="ECO:0007669"/>
    <property type="project" value="InterPro"/>
</dbReference>
<keyword evidence="9" id="KW-0812">Transmembrane</keyword>
<dbReference type="Gene3D" id="1.10.287.130">
    <property type="match status" value="1"/>
</dbReference>
<keyword evidence="8" id="KW-0902">Two-component regulatory system</keyword>
<keyword evidence="12" id="KW-1185">Reference proteome</keyword>
<dbReference type="AlphaFoldDB" id="A0A437M044"/>
<dbReference type="Pfam" id="PF02518">
    <property type="entry name" value="HATPase_c"/>
    <property type="match status" value="1"/>
</dbReference>
<evidence type="ECO:0000313" key="11">
    <source>
        <dbReference type="EMBL" id="RVT90946.1"/>
    </source>
</evidence>
<dbReference type="SMART" id="SM00387">
    <property type="entry name" value="HATPase_c"/>
    <property type="match status" value="1"/>
</dbReference>
<feature type="transmembrane region" description="Helical" evidence="9">
    <location>
        <begin position="46"/>
        <end position="65"/>
    </location>
</feature>
<evidence type="ECO:0000256" key="9">
    <source>
        <dbReference type="SAM" id="Phobius"/>
    </source>
</evidence>
<keyword evidence="3" id="KW-0597">Phosphoprotein</keyword>
<keyword evidence="5" id="KW-0547">Nucleotide-binding</keyword>
<dbReference type="PRINTS" id="PR00344">
    <property type="entry name" value="BCTRLSENSOR"/>
</dbReference>
<dbReference type="OrthoDB" id="9789238at2"/>
<evidence type="ECO:0000256" key="8">
    <source>
        <dbReference type="ARBA" id="ARBA00023012"/>
    </source>
</evidence>
<dbReference type="PANTHER" id="PTHR43065:SF10">
    <property type="entry name" value="PEROXIDE STRESS-ACTIVATED HISTIDINE KINASE MAK3"/>
    <property type="match status" value="1"/>
</dbReference>
<evidence type="ECO:0000256" key="6">
    <source>
        <dbReference type="ARBA" id="ARBA00022777"/>
    </source>
</evidence>
<reference evidence="11 12" key="1">
    <citation type="submission" date="2019-01" db="EMBL/GenBank/DDBJ databases">
        <authorList>
            <person name="Chen W.-M."/>
        </authorList>
    </citation>
    <scope>NUCLEOTIDE SEQUENCE [LARGE SCALE GENOMIC DNA]</scope>
    <source>
        <strain evidence="11 12">CCP-7</strain>
    </source>
</reference>
<evidence type="ECO:0000259" key="10">
    <source>
        <dbReference type="PROSITE" id="PS50109"/>
    </source>
</evidence>
<sequence>MRQVFTLWPTDSANLAGQGLDSAGMPLWSRRSGQVMRPVRWTRADGFMIAIVTALVAALALIVPVDLVSTIAALALAILAIGLAVAGLLHHRRTVTALHLRLEENRRWNETIFNRTGIALWREDWSVARDEVLRLLQDGVRDMQGYFAAHPDELRALRKAVIIKDVNSFALLRAGATDKTELTGSLDRILPDTDQTFVQWLVAFARGDSVYRSETHLTDANGNAVDTLFTAGLPTDMRGFEDILVSDLDITEYKATQERLAKAELDVARAARVTTMGALSASIAHEVNSPLAAIISNAEASMRWIRRERPDVEEAAVALRNVVDAASRAKAVVERTRAFLSNSPGTMERHDVARLIQEAILLIERELRASGVSIHIDATPGLPPVMADAVNIQQVIVNLALNAAQAMRDLDGPRDVKIAAWLDEGRVQVSVRDHGHGIDKETQKSIFDPFFSTKPGGMGMRLAICRTCIASHGGRLWVNSRPGDGAIFRFDLQTAPDPDEDHTLV</sequence>